<sequence>MLLSIVPEQTELVANLYIPSKAVGFIKPKDKVVLRYQAYPYQNLDMPQEKLFQLPELLSVTRAIRFRYHFTNPTLLNEPAYLVKVKLEKQTIKAYGENKPLQIGMI</sequence>
<name>A0A379B1X4_NEIGO</name>
<dbReference type="EMBL" id="UGRI01000002">
    <property type="protein sequence ID" value="SUB32040.1"/>
    <property type="molecule type" value="Genomic_DNA"/>
</dbReference>
<dbReference type="AlphaFoldDB" id="A0A379B1X4"/>
<gene>
    <name evidence="1" type="ORF">NCTC11421_03466</name>
</gene>
<organism evidence="1">
    <name type="scientific">Neisseria gonorrhoeae</name>
    <dbReference type="NCBI Taxonomy" id="485"/>
    <lineage>
        <taxon>Bacteria</taxon>
        <taxon>Pseudomonadati</taxon>
        <taxon>Pseudomonadota</taxon>
        <taxon>Betaproteobacteria</taxon>
        <taxon>Neisseriales</taxon>
        <taxon>Neisseriaceae</taxon>
        <taxon>Neisseria</taxon>
    </lineage>
</organism>
<proteinExistence type="predicted"/>
<evidence type="ECO:0000313" key="1">
    <source>
        <dbReference type="EMBL" id="SUB32040.1"/>
    </source>
</evidence>
<accession>A0A379B1X4</accession>
<reference evidence="1" key="1">
    <citation type="submission" date="2018-06" db="EMBL/GenBank/DDBJ databases">
        <authorList>
            <consortium name="Pathogen Informatics"/>
            <person name="Doyle S."/>
        </authorList>
    </citation>
    <scope>NUCLEOTIDE SEQUENCE [LARGE SCALE GENOMIC DNA]</scope>
    <source>
        <strain evidence="1">NCTC11421</strain>
    </source>
</reference>
<protein>
    <submittedName>
        <fullName evidence="1">Putative bacteriocin/pheromone secretion membrane fusion protein</fullName>
    </submittedName>
</protein>